<dbReference type="InterPro" id="IPR045107">
    <property type="entry name" value="SAC3/GANP/THP3"/>
</dbReference>
<dbReference type="RefSeq" id="XP_048326218.2">
    <property type="nucleotide sequence ID" value="XM_048470261.2"/>
</dbReference>
<dbReference type="Pfam" id="PF03399">
    <property type="entry name" value="SAC3_GANP"/>
    <property type="match status" value="2"/>
</dbReference>
<dbReference type="PANTHER" id="PTHR12436:SF3">
    <property type="entry name" value="GERMINAL-CENTER ASSOCIATED NUCLEAR PROTEIN"/>
    <property type="match status" value="1"/>
</dbReference>
<dbReference type="PANTHER" id="PTHR12436">
    <property type="entry name" value="80 KDA MCM3-ASSOCIATED PROTEIN"/>
    <property type="match status" value="1"/>
</dbReference>
<evidence type="ECO:0000313" key="3">
    <source>
        <dbReference type="Proteomes" id="UP001652623"/>
    </source>
</evidence>
<proteinExistence type="predicted"/>
<feature type="compositionally biased region" description="Low complexity" evidence="1">
    <location>
        <begin position="18"/>
        <end position="32"/>
    </location>
</feature>
<dbReference type="Proteomes" id="UP001652623">
    <property type="component" value="Chromosome 8"/>
</dbReference>
<organism evidence="3 4">
    <name type="scientific">Ziziphus jujuba</name>
    <name type="common">Chinese jujube</name>
    <name type="synonym">Ziziphus sativa</name>
    <dbReference type="NCBI Taxonomy" id="326968"/>
    <lineage>
        <taxon>Eukaryota</taxon>
        <taxon>Viridiplantae</taxon>
        <taxon>Streptophyta</taxon>
        <taxon>Embryophyta</taxon>
        <taxon>Tracheophyta</taxon>
        <taxon>Spermatophyta</taxon>
        <taxon>Magnoliopsida</taxon>
        <taxon>eudicotyledons</taxon>
        <taxon>Gunneridae</taxon>
        <taxon>Pentapetalae</taxon>
        <taxon>rosids</taxon>
        <taxon>fabids</taxon>
        <taxon>Rosales</taxon>
        <taxon>Rhamnaceae</taxon>
        <taxon>Paliureae</taxon>
        <taxon>Ziziphus</taxon>
    </lineage>
</organism>
<evidence type="ECO:0000313" key="4">
    <source>
        <dbReference type="RefSeq" id="XP_048326218.2"/>
    </source>
</evidence>
<name>A0ABM3IDJ6_ZIZJJ</name>
<feature type="domain" description="SAC3/GANP/THP3 conserved" evidence="2">
    <location>
        <begin position="206"/>
        <end position="304"/>
    </location>
</feature>
<reference evidence="4" key="1">
    <citation type="submission" date="2025-08" db="UniProtKB">
        <authorList>
            <consortium name="RefSeq"/>
        </authorList>
    </citation>
    <scope>IDENTIFICATION</scope>
    <source>
        <tissue evidence="4">Seedling</tissue>
    </source>
</reference>
<feature type="domain" description="SAC3/GANP/THP3 conserved" evidence="2">
    <location>
        <begin position="87"/>
        <end position="197"/>
    </location>
</feature>
<evidence type="ECO:0000256" key="1">
    <source>
        <dbReference type="SAM" id="MobiDB-lite"/>
    </source>
</evidence>
<protein>
    <submittedName>
        <fullName evidence="4">SAC3 family protein C isoform X2</fullName>
    </submittedName>
</protein>
<dbReference type="Gene3D" id="1.25.40.990">
    <property type="match status" value="2"/>
</dbReference>
<dbReference type="InterPro" id="IPR005062">
    <property type="entry name" value="SAC3/GANP/THP3_conserved"/>
</dbReference>
<evidence type="ECO:0000259" key="2">
    <source>
        <dbReference type="Pfam" id="PF03399"/>
    </source>
</evidence>
<feature type="region of interest" description="Disordered" evidence="1">
    <location>
        <begin position="1"/>
        <end position="76"/>
    </location>
</feature>
<keyword evidence="3" id="KW-1185">Reference proteome</keyword>
<gene>
    <name evidence="4" type="primary">LOC107412922</name>
</gene>
<sequence length="341" mass="39426">MERRINRFQRPNPNHQWSSSTSSSREPTTSRSNKFSANPRESSKPTESSDDSRSRGRRSTTHQQKKQEQQEYATSDHSAIVGTCSLMCPESERTQRERLRDLAVFERLNGNPAQSSASLAVKKFCRTLTTKEVQASDVRPLPVLEDTLNYLLTLLDNTEHHFEVVHDFIFDRTRSIRQDISMQNIVNDKAIHMYQEMGESLSVWFRNMSSPITNSKEMSFARKILRYFRMGNYRRFLTVTESEASYLQYCIIEPYVSEVRILALSCINNCGYKLHPYPFARLSKLLMMKESDLESFCKACGLEICMDEEGNKLLPTKQTTFSCPKEALQCYSFTGLGRFET</sequence>
<feature type="compositionally biased region" description="Basic residues" evidence="1">
    <location>
        <begin position="55"/>
        <end position="64"/>
    </location>
</feature>
<accession>A0ABM3IDJ6</accession>
<dbReference type="GeneID" id="107412922"/>